<keyword evidence="3" id="KW-1185">Reference proteome</keyword>
<dbReference type="Proteomes" id="UP000192486">
    <property type="component" value="Chromosome"/>
</dbReference>
<evidence type="ECO:0008006" key="4">
    <source>
        <dbReference type="Google" id="ProtNLM"/>
    </source>
</evidence>
<organism evidence="2 3">
    <name type="scientific">Sporosarcina ureae</name>
    <dbReference type="NCBI Taxonomy" id="1571"/>
    <lineage>
        <taxon>Bacteria</taxon>
        <taxon>Bacillati</taxon>
        <taxon>Bacillota</taxon>
        <taxon>Bacilli</taxon>
        <taxon>Bacillales</taxon>
        <taxon>Caryophanaceae</taxon>
        <taxon>Sporosarcina</taxon>
    </lineage>
</organism>
<evidence type="ECO:0000313" key="2">
    <source>
        <dbReference type="EMBL" id="ARF12712.1"/>
    </source>
</evidence>
<keyword evidence="1" id="KW-0472">Membrane</keyword>
<dbReference type="EMBL" id="CP015108">
    <property type="protein sequence ID" value="ARF12712.1"/>
    <property type="molecule type" value="Genomic_DNA"/>
</dbReference>
<name>A0ABM6JQN9_SPOUR</name>
<evidence type="ECO:0000256" key="1">
    <source>
        <dbReference type="SAM" id="Phobius"/>
    </source>
</evidence>
<accession>A0ABM6JQN9</accession>
<dbReference type="RefSeq" id="WP_029054515.1">
    <property type="nucleotide sequence ID" value="NZ_CP015108.1"/>
</dbReference>
<keyword evidence="1" id="KW-1133">Transmembrane helix</keyword>
<dbReference type="Gene3D" id="3.30.1490.480">
    <property type="entry name" value="Endolytic murein transglycosylase"/>
    <property type="match status" value="1"/>
</dbReference>
<evidence type="ECO:0000313" key="3">
    <source>
        <dbReference type="Proteomes" id="UP000192486"/>
    </source>
</evidence>
<sequence>MIKEVLRAIGIGCLIAGGILYFVQQQTSEGALQKQLADSKEEIAILKKELAISQTLSRREAIRKPESEQETIPAENEADEIVTKSFTVKAGITPAELSRELENEKLIQDAEAFELYIMENEYTRKIKTGTYELRSDMRFPEIARIFLHL</sequence>
<protein>
    <recommendedName>
        <fullName evidence="4">YceG-like family protein</fullName>
    </recommendedName>
</protein>
<keyword evidence="1" id="KW-0812">Transmembrane</keyword>
<feature type="transmembrane region" description="Helical" evidence="1">
    <location>
        <begin position="6"/>
        <end position="23"/>
    </location>
</feature>
<gene>
    <name evidence="2" type="ORF">SporoS204_00130</name>
</gene>
<proteinExistence type="predicted"/>
<reference evidence="2 3" key="1">
    <citation type="submission" date="2016-04" db="EMBL/GenBank/DDBJ databases">
        <title>Comparative Genomics and Epigenetics of Sporosarcina ureae.</title>
        <authorList>
            <person name="Oliver A.S."/>
            <person name="Cooper K.K."/>
        </authorList>
    </citation>
    <scope>NUCLEOTIDE SEQUENCE [LARGE SCALE GENOMIC DNA]</scope>
    <source>
        <strain evidence="2 3">S204</strain>
    </source>
</reference>